<dbReference type="Proteomes" id="UP000230161">
    <property type="component" value="Unassembled WGS sequence"/>
</dbReference>
<name>A0A2M9BUY3_9MICO</name>
<evidence type="ECO:0000256" key="6">
    <source>
        <dbReference type="SAM" id="Phobius"/>
    </source>
</evidence>
<feature type="transmembrane region" description="Helical" evidence="6">
    <location>
        <begin position="83"/>
        <end position="103"/>
    </location>
</feature>
<dbReference type="GO" id="GO:0000160">
    <property type="term" value="P:phosphorelay signal transduction system"/>
    <property type="evidence" value="ECO:0007669"/>
    <property type="project" value="UniProtKB-KW"/>
</dbReference>
<feature type="transmembrane region" description="Helical" evidence="6">
    <location>
        <begin position="162"/>
        <end position="182"/>
    </location>
</feature>
<comment type="catalytic activity">
    <reaction evidence="1">
        <text>ATP + protein L-histidine = ADP + protein N-phospho-L-histidine.</text>
        <dbReference type="EC" id="2.7.13.3"/>
    </reaction>
</comment>
<keyword evidence="3" id="KW-0808">Transferase</keyword>
<evidence type="ECO:0000256" key="2">
    <source>
        <dbReference type="ARBA" id="ARBA00012438"/>
    </source>
</evidence>
<feature type="transmembrane region" description="Helical" evidence="6">
    <location>
        <begin position="58"/>
        <end position="77"/>
    </location>
</feature>
<keyword evidence="9" id="KW-1185">Reference proteome</keyword>
<keyword evidence="6" id="KW-0472">Membrane</keyword>
<dbReference type="EC" id="2.7.13.3" evidence="2"/>
<dbReference type="Gene3D" id="3.30.565.10">
    <property type="entry name" value="Histidine kinase-like ATPase, C-terminal domain"/>
    <property type="match status" value="1"/>
</dbReference>
<feature type="transmembrane region" description="Helical" evidence="6">
    <location>
        <begin position="115"/>
        <end position="142"/>
    </location>
</feature>
<dbReference type="RefSeq" id="WP_157802971.1">
    <property type="nucleotide sequence ID" value="NZ_PGFB01000004.1"/>
</dbReference>
<dbReference type="EMBL" id="PGFB01000004">
    <property type="protein sequence ID" value="PJJ61768.1"/>
    <property type="molecule type" value="Genomic_DNA"/>
</dbReference>
<dbReference type="GO" id="GO:0004673">
    <property type="term" value="F:protein histidine kinase activity"/>
    <property type="evidence" value="ECO:0007669"/>
    <property type="project" value="UniProtKB-EC"/>
</dbReference>
<evidence type="ECO:0000313" key="8">
    <source>
        <dbReference type="EMBL" id="PJJ61768.1"/>
    </source>
</evidence>
<keyword evidence="4 8" id="KW-0418">Kinase</keyword>
<dbReference type="Pfam" id="PF02518">
    <property type="entry name" value="HATPase_c"/>
    <property type="match status" value="1"/>
</dbReference>
<dbReference type="InterPro" id="IPR050482">
    <property type="entry name" value="Sensor_HK_TwoCompSys"/>
</dbReference>
<feature type="domain" description="Histidine kinase/HSP90-like ATPase" evidence="7">
    <location>
        <begin position="310"/>
        <end position="405"/>
    </location>
</feature>
<dbReference type="InterPro" id="IPR036890">
    <property type="entry name" value="HATPase_C_sf"/>
</dbReference>
<evidence type="ECO:0000256" key="4">
    <source>
        <dbReference type="ARBA" id="ARBA00022777"/>
    </source>
</evidence>
<dbReference type="OrthoDB" id="144293at2"/>
<evidence type="ECO:0000259" key="7">
    <source>
        <dbReference type="Pfam" id="PF02518"/>
    </source>
</evidence>
<keyword evidence="6" id="KW-0812">Transmembrane</keyword>
<keyword evidence="6" id="KW-1133">Transmembrane helix</keyword>
<protein>
    <recommendedName>
        <fullName evidence="2">histidine kinase</fullName>
        <ecNumber evidence="2">2.7.13.3</ecNumber>
    </recommendedName>
</protein>
<accession>A0A2M9BUY3</accession>
<gene>
    <name evidence="8" type="ORF">CLV54_2718</name>
</gene>
<evidence type="ECO:0000256" key="3">
    <source>
        <dbReference type="ARBA" id="ARBA00022679"/>
    </source>
</evidence>
<dbReference type="AlphaFoldDB" id="A0A2M9BUY3"/>
<organism evidence="8 9">
    <name type="scientific">Compostimonas suwonensis</name>
    <dbReference type="NCBI Taxonomy" id="1048394"/>
    <lineage>
        <taxon>Bacteria</taxon>
        <taxon>Bacillati</taxon>
        <taxon>Actinomycetota</taxon>
        <taxon>Actinomycetes</taxon>
        <taxon>Micrococcales</taxon>
        <taxon>Microbacteriaceae</taxon>
        <taxon>Compostimonas</taxon>
    </lineage>
</organism>
<keyword evidence="5" id="KW-0902">Two-component regulatory system</keyword>
<comment type="caution">
    <text evidence="8">The sequence shown here is derived from an EMBL/GenBank/DDBJ whole genome shotgun (WGS) entry which is preliminary data.</text>
</comment>
<sequence length="434" mass="44808">MAGPSAPSEVRRPRNPISRAQIETALSLSVGIFGVGYGALTLTAMVSQLPSLREPWAAVLNIAIFGGLLIAGLASLLRAGVKVANGYVAIAYLLAIICWPLVVADPTVAAESKPWLWYLCTVATACAVIAFPVTWAAVYTFVTPAAYGVLRLLPAGGGVDPLLATLDAAYAMILGGTALVIATMLRQAAAAVDDAQGTALDRYTIAVRQHATELERVQVDSIVHDSVLTTFLSAASARTPEARALAAQMASDAMAHLSAADDRGAGDTDETVRVDLIGRRLQATASSLATPFEVTMETLSRATMPLTAADAIYSAAVQAMVNSIQHAGVEGRDIRRTVHVARDGGGAGLLVRVADDGAGFDPDRVPSGRLGLRVSIQERVANTGGLVVVESAPGRGTVVTMSWPDPLAITNASRLAAAELPPLGLGGDSGTIAE</sequence>
<reference evidence="8 9" key="1">
    <citation type="submission" date="2017-11" db="EMBL/GenBank/DDBJ databases">
        <title>Genomic Encyclopedia of Archaeal and Bacterial Type Strains, Phase II (KMG-II): From Individual Species to Whole Genera.</title>
        <authorList>
            <person name="Goeker M."/>
        </authorList>
    </citation>
    <scope>NUCLEOTIDE SEQUENCE [LARGE SCALE GENOMIC DNA]</scope>
    <source>
        <strain evidence="8 9">DSM 25625</strain>
    </source>
</reference>
<feature type="transmembrane region" description="Helical" evidence="6">
    <location>
        <begin position="25"/>
        <end position="46"/>
    </location>
</feature>
<evidence type="ECO:0000313" key="9">
    <source>
        <dbReference type="Proteomes" id="UP000230161"/>
    </source>
</evidence>
<evidence type="ECO:0000256" key="5">
    <source>
        <dbReference type="ARBA" id="ARBA00023012"/>
    </source>
</evidence>
<evidence type="ECO:0000256" key="1">
    <source>
        <dbReference type="ARBA" id="ARBA00000085"/>
    </source>
</evidence>
<dbReference type="PANTHER" id="PTHR24421:SF10">
    <property type="entry name" value="NITRATE_NITRITE SENSOR PROTEIN NARQ"/>
    <property type="match status" value="1"/>
</dbReference>
<dbReference type="SUPFAM" id="SSF55874">
    <property type="entry name" value="ATPase domain of HSP90 chaperone/DNA topoisomerase II/histidine kinase"/>
    <property type="match status" value="1"/>
</dbReference>
<proteinExistence type="predicted"/>
<dbReference type="InterPro" id="IPR003594">
    <property type="entry name" value="HATPase_dom"/>
</dbReference>
<dbReference type="PANTHER" id="PTHR24421">
    <property type="entry name" value="NITRATE/NITRITE SENSOR PROTEIN NARX-RELATED"/>
    <property type="match status" value="1"/>
</dbReference>